<evidence type="ECO:0000313" key="2">
    <source>
        <dbReference type="EnsemblPlants" id="OMERI11G16500.1"/>
    </source>
</evidence>
<dbReference type="AlphaFoldDB" id="A0A0E0F7Q8"/>
<dbReference type="Gramene" id="OMERI11G16500.1">
    <property type="protein sequence ID" value="OMERI11G16500.1"/>
    <property type="gene ID" value="OMERI11G16500"/>
</dbReference>
<reference evidence="2" key="2">
    <citation type="submission" date="2018-05" db="EMBL/GenBank/DDBJ databases">
        <title>OmerRS3 (Oryza meridionalis Reference Sequence Version 3).</title>
        <authorList>
            <person name="Zhang J."/>
            <person name="Kudrna D."/>
            <person name="Lee S."/>
            <person name="Talag J."/>
            <person name="Welchert J."/>
            <person name="Wing R.A."/>
        </authorList>
    </citation>
    <scope>NUCLEOTIDE SEQUENCE [LARGE SCALE GENOMIC DNA]</scope>
    <source>
        <strain evidence="2">cv. OR44</strain>
    </source>
</reference>
<dbReference type="Proteomes" id="UP000008021">
    <property type="component" value="Chromosome 11"/>
</dbReference>
<dbReference type="HOGENOM" id="CLU_2835482_0_0_1"/>
<evidence type="ECO:0000256" key="1">
    <source>
        <dbReference type="SAM" id="MobiDB-lite"/>
    </source>
</evidence>
<keyword evidence="3" id="KW-1185">Reference proteome</keyword>
<reference evidence="2" key="1">
    <citation type="submission" date="2015-04" db="UniProtKB">
        <authorList>
            <consortium name="EnsemblPlants"/>
        </authorList>
    </citation>
    <scope>IDENTIFICATION</scope>
</reference>
<evidence type="ECO:0000313" key="3">
    <source>
        <dbReference type="Proteomes" id="UP000008021"/>
    </source>
</evidence>
<proteinExistence type="predicted"/>
<name>A0A0E0F7Q8_9ORYZ</name>
<sequence length="66" mass="7014">MGLRRRSSRPAAGWPISSSSSGGKATASNRLKSRYDAASGGAELFGRDGLLLYNLRYLPLAIQGET</sequence>
<accession>A0A0E0F7Q8</accession>
<organism evidence="2">
    <name type="scientific">Oryza meridionalis</name>
    <dbReference type="NCBI Taxonomy" id="40149"/>
    <lineage>
        <taxon>Eukaryota</taxon>
        <taxon>Viridiplantae</taxon>
        <taxon>Streptophyta</taxon>
        <taxon>Embryophyta</taxon>
        <taxon>Tracheophyta</taxon>
        <taxon>Spermatophyta</taxon>
        <taxon>Magnoliopsida</taxon>
        <taxon>Liliopsida</taxon>
        <taxon>Poales</taxon>
        <taxon>Poaceae</taxon>
        <taxon>BOP clade</taxon>
        <taxon>Oryzoideae</taxon>
        <taxon>Oryzeae</taxon>
        <taxon>Oryzinae</taxon>
        <taxon>Oryza</taxon>
    </lineage>
</organism>
<feature type="region of interest" description="Disordered" evidence="1">
    <location>
        <begin position="1"/>
        <end position="30"/>
    </location>
</feature>
<protein>
    <submittedName>
        <fullName evidence="2">Uncharacterized protein</fullName>
    </submittedName>
</protein>
<dbReference type="EnsemblPlants" id="OMERI11G16500.1">
    <property type="protein sequence ID" value="OMERI11G16500.1"/>
    <property type="gene ID" value="OMERI11G16500"/>
</dbReference>